<sequence length="209" mass="23440">MRHAVLILLLLLIPALSMADAELVLEDGQVIKGTELERKDDLYILHLATGGVLTLPAGLVKEFRLTVEGEPEEKKTAPTGVRETGPEELSGSGSTPRLPRMGDQIEAFDKPPARFRNNIVDSSWRPESDWTDDPDLNNFNPSRWYKAPIDSTWRPESSYDDSVDVFRGNRSSWQRSIVDSTWTPSDGFAGEEISLVPREEYVPLVTFEP</sequence>
<proteinExistence type="predicted"/>
<dbReference type="Proteomes" id="UP000648239">
    <property type="component" value="Unassembled WGS sequence"/>
</dbReference>
<evidence type="ECO:0000313" key="3">
    <source>
        <dbReference type="EMBL" id="MBD3868657.1"/>
    </source>
</evidence>
<dbReference type="AlphaFoldDB" id="A0A8J6Y1U9"/>
<feature type="region of interest" description="Disordered" evidence="1">
    <location>
        <begin position="69"/>
        <end position="100"/>
    </location>
</feature>
<organism evidence="3 4">
    <name type="scientific">Candidatus Polarisedimenticola svalbardensis</name>
    <dbReference type="NCBI Taxonomy" id="2886004"/>
    <lineage>
        <taxon>Bacteria</taxon>
        <taxon>Pseudomonadati</taxon>
        <taxon>Acidobacteriota</taxon>
        <taxon>Candidatus Polarisedimenticolia</taxon>
        <taxon>Candidatus Polarisedimenticolales</taxon>
        <taxon>Candidatus Polarisedimenticolaceae</taxon>
        <taxon>Candidatus Polarisedimenticola</taxon>
    </lineage>
</organism>
<comment type="caution">
    <text evidence="3">The sequence shown here is derived from an EMBL/GenBank/DDBJ whole genome shotgun (WGS) entry which is preliminary data.</text>
</comment>
<reference evidence="3 4" key="1">
    <citation type="submission" date="2020-08" db="EMBL/GenBank/DDBJ databases">
        <title>Acidobacteriota in marine sediments use diverse sulfur dissimilation pathways.</title>
        <authorList>
            <person name="Wasmund K."/>
        </authorList>
    </citation>
    <scope>NUCLEOTIDE SEQUENCE [LARGE SCALE GENOMIC DNA]</scope>
    <source>
        <strain evidence="3">MAG AM4</strain>
    </source>
</reference>
<evidence type="ECO:0000256" key="1">
    <source>
        <dbReference type="SAM" id="MobiDB-lite"/>
    </source>
</evidence>
<evidence type="ECO:0000313" key="4">
    <source>
        <dbReference type="Proteomes" id="UP000648239"/>
    </source>
</evidence>
<name>A0A8J6Y1U9_9BACT</name>
<dbReference type="EMBL" id="JACXWD010000038">
    <property type="protein sequence ID" value="MBD3868657.1"/>
    <property type="molecule type" value="Genomic_DNA"/>
</dbReference>
<accession>A0A8J6Y1U9</accession>
<keyword evidence="2" id="KW-0732">Signal</keyword>
<feature type="signal peptide" evidence="2">
    <location>
        <begin position="1"/>
        <end position="19"/>
    </location>
</feature>
<feature type="chain" id="PRO_5035210733" evidence="2">
    <location>
        <begin position="20"/>
        <end position="209"/>
    </location>
</feature>
<protein>
    <submittedName>
        <fullName evidence="3">Uncharacterized protein</fullName>
    </submittedName>
</protein>
<gene>
    <name evidence="3" type="ORF">IFK94_11080</name>
</gene>
<evidence type="ECO:0000256" key="2">
    <source>
        <dbReference type="SAM" id="SignalP"/>
    </source>
</evidence>